<dbReference type="EMBL" id="KV922044">
    <property type="protein sequence ID" value="ORE02548.1"/>
    <property type="molecule type" value="Genomic_DNA"/>
</dbReference>
<reference evidence="1" key="1">
    <citation type="journal article" date="2016" name="Proc. Natl. Acad. Sci. U.S.A.">
        <title>Lipid metabolic changes in an early divergent fungus govern the establishment of a mutualistic symbiosis with endobacteria.</title>
        <authorList>
            <person name="Lastovetsky O.A."/>
            <person name="Gaspar M.L."/>
            <person name="Mondo S.J."/>
            <person name="LaButti K.M."/>
            <person name="Sandor L."/>
            <person name="Grigoriev I.V."/>
            <person name="Henry S.A."/>
            <person name="Pawlowska T.E."/>
        </authorList>
    </citation>
    <scope>NUCLEOTIDE SEQUENCE [LARGE SCALE GENOMIC DNA]</scope>
    <source>
        <strain evidence="1">ATCC 52814</strain>
    </source>
</reference>
<protein>
    <submittedName>
        <fullName evidence="1">Uncharacterized protein</fullName>
    </submittedName>
</protein>
<name>A0A1X0QS29_RHIZD</name>
<proteinExistence type="predicted"/>
<evidence type="ECO:0000313" key="1">
    <source>
        <dbReference type="EMBL" id="ORE02548.1"/>
    </source>
</evidence>
<dbReference type="VEuPathDB" id="FungiDB:BCV72DRAFT_234536"/>
<organism evidence="1">
    <name type="scientific">Rhizopus microsporus var. microsporus</name>
    <dbReference type="NCBI Taxonomy" id="86635"/>
    <lineage>
        <taxon>Eukaryota</taxon>
        <taxon>Fungi</taxon>
        <taxon>Fungi incertae sedis</taxon>
        <taxon>Mucoromycota</taxon>
        <taxon>Mucoromycotina</taxon>
        <taxon>Mucoromycetes</taxon>
        <taxon>Mucorales</taxon>
        <taxon>Mucorineae</taxon>
        <taxon>Rhizopodaceae</taxon>
        <taxon>Rhizopus</taxon>
    </lineage>
</organism>
<gene>
    <name evidence="1" type="ORF">BCV72DRAFT_234536</name>
</gene>
<accession>A0A1X0QS29</accession>
<sequence>MDKISSRDLCEKSKSLVRQLNNVSDSAQDMMDHIKTTDTDIRLVVIGFSGLSRNCKDIKSIVRS</sequence>
<dbReference type="AlphaFoldDB" id="A0A1X0QS29"/>
<dbReference type="Proteomes" id="UP000242414">
    <property type="component" value="Unassembled WGS sequence"/>
</dbReference>